<evidence type="ECO:0000313" key="2">
    <source>
        <dbReference type="Proteomes" id="UP000515913"/>
    </source>
</evidence>
<accession>A0A7G9GYI1</accession>
<dbReference type="Proteomes" id="UP000515913">
    <property type="component" value="Chromosome"/>
</dbReference>
<dbReference type="KEGG" id="fho:H9Q81_03230"/>
<dbReference type="EMBL" id="CP060637">
    <property type="protein sequence ID" value="QNM15863.1"/>
    <property type="molecule type" value="Genomic_DNA"/>
</dbReference>
<keyword evidence="2" id="KW-1185">Reference proteome</keyword>
<proteinExistence type="predicted"/>
<sequence length="56" mass="6861">MSKIWNFLNDTERKIKSKISLADLYDFFLSKDYTSIASYTDVEELFDYYEECWEVR</sequence>
<dbReference type="RefSeq" id="WP_187423135.1">
    <property type="nucleotide sequence ID" value="NZ_CP060637.1"/>
</dbReference>
<name>A0A7G9GYI1_9FUSO</name>
<dbReference type="AlphaFoldDB" id="A0A7G9GYI1"/>
<reference evidence="1 2" key="1">
    <citation type="submission" date="2020-08" db="EMBL/GenBank/DDBJ databases">
        <authorList>
            <person name="Liu C."/>
            <person name="Sun Q."/>
        </authorList>
    </citation>
    <scope>NUCLEOTIDE SEQUENCE [LARGE SCALE GENOMIC DNA]</scope>
    <source>
        <strain evidence="1 2">NSJ-57</strain>
    </source>
</reference>
<evidence type="ECO:0000313" key="1">
    <source>
        <dbReference type="EMBL" id="QNM15863.1"/>
    </source>
</evidence>
<gene>
    <name evidence="1" type="ORF">H9Q81_03230</name>
</gene>
<protein>
    <submittedName>
        <fullName evidence="1">Uncharacterized protein</fullName>
    </submittedName>
</protein>
<organism evidence="1 2">
    <name type="scientific">Fusobacterium hominis</name>
    <dbReference type="NCBI Taxonomy" id="2764326"/>
    <lineage>
        <taxon>Bacteria</taxon>
        <taxon>Fusobacteriati</taxon>
        <taxon>Fusobacteriota</taxon>
        <taxon>Fusobacteriia</taxon>
        <taxon>Fusobacteriales</taxon>
        <taxon>Fusobacteriaceae</taxon>
        <taxon>Fusobacterium</taxon>
    </lineage>
</organism>